<sequence>DFDVFNALDVMENKSFVEVSRLA</sequence>
<evidence type="ECO:0000313" key="1">
    <source>
        <dbReference type="EMBL" id="KFG99965.1"/>
    </source>
</evidence>
<feature type="non-terminal residue" evidence="1">
    <location>
        <position position="23"/>
    </location>
</feature>
<gene>
    <name evidence="1" type="ORF">TGMAS_417710</name>
</gene>
<comment type="caution">
    <text evidence="1">The sequence shown here is derived from an EMBL/GenBank/DDBJ whole genome shotgun (WGS) entry which is preliminary data.</text>
</comment>
<accession>A0A086PHY4</accession>
<feature type="non-terminal residue" evidence="1">
    <location>
        <position position="1"/>
    </location>
</feature>
<dbReference type="Proteomes" id="UP000028821">
    <property type="component" value="Unassembled WGS sequence"/>
</dbReference>
<evidence type="ECO:0000313" key="2">
    <source>
        <dbReference type="Proteomes" id="UP000028821"/>
    </source>
</evidence>
<protein>
    <submittedName>
        <fullName evidence="1">Uncharacterized protein</fullName>
    </submittedName>
</protein>
<name>A0A086PHY4_TOXGO</name>
<reference evidence="1 2" key="1">
    <citation type="submission" date="2014-04" db="EMBL/GenBank/DDBJ databases">
        <authorList>
            <person name="Sibley D."/>
            <person name="Venepally P."/>
            <person name="Karamycheva S."/>
            <person name="Hadjithomas M."/>
            <person name="Khan A."/>
            <person name="Brunk B."/>
            <person name="Roos D."/>
            <person name="Caler E."/>
            <person name="Lorenzi H."/>
        </authorList>
    </citation>
    <scope>NUCLEOTIDE SEQUENCE [LARGE SCALE GENOMIC DNA]</scope>
    <source>
        <strain evidence="1 2">MAS</strain>
    </source>
</reference>
<dbReference type="EMBL" id="AEXC02003146">
    <property type="protein sequence ID" value="KFG99965.1"/>
    <property type="molecule type" value="Genomic_DNA"/>
</dbReference>
<dbReference type="AlphaFoldDB" id="A0A086PHY4"/>
<proteinExistence type="predicted"/>
<organism evidence="1 2">
    <name type="scientific">Toxoplasma gondii MAS</name>
    <dbReference type="NCBI Taxonomy" id="943118"/>
    <lineage>
        <taxon>Eukaryota</taxon>
        <taxon>Sar</taxon>
        <taxon>Alveolata</taxon>
        <taxon>Apicomplexa</taxon>
        <taxon>Conoidasida</taxon>
        <taxon>Coccidia</taxon>
        <taxon>Eucoccidiorida</taxon>
        <taxon>Eimeriorina</taxon>
        <taxon>Sarcocystidae</taxon>
        <taxon>Toxoplasma</taxon>
    </lineage>
</organism>
<dbReference type="VEuPathDB" id="ToxoDB:TGMAS_417710"/>